<organism evidence="2 3">
    <name type="scientific">[Propionibacterium] namnetense SK182B-JCVI</name>
    <dbReference type="NCBI Taxonomy" id="1051006"/>
    <lineage>
        <taxon>Bacteria</taxon>
        <taxon>Bacillati</taxon>
        <taxon>Actinomycetota</taxon>
        <taxon>Actinomycetes</taxon>
        <taxon>Propionibacteriales</taxon>
        <taxon>Propionibacteriaceae</taxon>
        <taxon>Cutibacterium</taxon>
    </lineage>
</organism>
<dbReference type="RefSeq" id="WP_002548944.1">
    <property type="nucleotide sequence ID" value="NZ_AFUN01000007.1"/>
</dbReference>
<feature type="compositionally biased region" description="Polar residues" evidence="1">
    <location>
        <begin position="74"/>
        <end position="84"/>
    </location>
</feature>
<evidence type="ECO:0000256" key="1">
    <source>
        <dbReference type="SAM" id="MobiDB-lite"/>
    </source>
</evidence>
<name>F9NT09_9ACTN</name>
<evidence type="ECO:0000313" key="2">
    <source>
        <dbReference type="EMBL" id="EGR97984.1"/>
    </source>
</evidence>
<proteinExistence type="predicted"/>
<evidence type="ECO:0000313" key="3">
    <source>
        <dbReference type="Proteomes" id="UP000007832"/>
    </source>
</evidence>
<dbReference type="EMBL" id="AFUN01000007">
    <property type="protein sequence ID" value="EGR97984.1"/>
    <property type="molecule type" value="Genomic_DNA"/>
</dbReference>
<reference evidence="2 3" key="1">
    <citation type="submission" date="2011-07" db="EMBL/GenBank/DDBJ databases">
        <title>Genome Sequence of Propionibacterium acnes SK182B-JCVI.</title>
        <authorList>
            <person name="Durkin A.S."/>
            <person name="Madupu R."/>
            <person name="Hostetler J."/>
            <person name="Radune D."/>
            <person name="Torralba M."/>
            <person name="Methe B."/>
            <person name="Sutton G."/>
            <person name="Strausberg R.L."/>
            <person name="Nelson K.E."/>
        </authorList>
    </citation>
    <scope>NUCLEOTIDE SEQUENCE [LARGE SCALE GENOMIC DNA]</scope>
    <source>
        <strain evidence="2 3">SK182B-JCVI</strain>
    </source>
</reference>
<feature type="region of interest" description="Disordered" evidence="1">
    <location>
        <begin position="65"/>
        <end position="84"/>
    </location>
</feature>
<gene>
    <name evidence="2" type="ORF">HMPREF1162_0176</name>
</gene>
<accession>F9NT09</accession>
<dbReference type="PATRIC" id="fig|1051006.4.peg.302"/>
<dbReference type="Proteomes" id="UP000007832">
    <property type="component" value="Unassembled WGS sequence"/>
</dbReference>
<sequence>MPMLLLPRTAAAPGKKVVLSYQPDQAYAQATCNPLQTGHKFKAILTSNKFPNAVSEWRTTAGTVKTGTRPWFGSTGSDVQTAKI</sequence>
<comment type="caution">
    <text evidence="2">The sequence shown here is derived from an EMBL/GenBank/DDBJ whole genome shotgun (WGS) entry which is preliminary data.</text>
</comment>
<dbReference type="AlphaFoldDB" id="F9NT09"/>
<protein>
    <submittedName>
        <fullName evidence="2">Conserved domain protein</fullName>
    </submittedName>
</protein>